<protein>
    <recommendedName>
        <fullName evidence="5">Helicase ATP-binding domain-containing protein</fullName>
    </recommendedName>
</protein>
<dbReference type="PROSITE" id="PS51192">
    <property type="entry name" value="HELICASE_ATP_BIND_1"/>
    <property type="match status" value="1"/>
</dbReference>
<dbReference type="PANTHER" id="PTHR13710">
    <property type="entry name" value="DNA HELICASE RECQ FAMILY MEMBER"/>
    <property type="match status" value="1"/>
</dbReference>
<organism evidence="6 7">
    <name type="scientific">Nasonia vitripennis</name>
    <name type="common">Parasitic wasp</name>
    <dbReference type="NCBI Taxonomy" id="7425"/>
    <lineage>
        <taxon>Eukaryota</taxon>
        <taxon>Metazoa</taxon>
        <taxon>Ecdysozoa</taxon>
        <taxon>Arthropoda</taxon>
        <taxon>Hexapoda</taxon>
        <taxon>Insecta</taxon>
        <taxon>Pterygota</taxon>
        <taxon>Neoptera</taxon>
        <taxon>Endopterygota</taxon>
        <taxon>Hymenoptera</taxon>
        <taxon>Apocrita</taxon>
        <taxon>Proctotrupomorpha</taxon>
        <taxon>Chalcidoidea</taxon>
        <taxon>Pteromalidae</taxon>
        <taxon>Pteromalinae</taxon>
        <taxon>Nasonia</taxon>
    </lineage>
</organism>
<keyword evidence="7" id="KW-1185">Reference proteome</keyword>
<dbReference type="SUPFAM" id="SSF52540">
    <property type="entry name" value="P-loop containing nucleoside triphosphate hydrolases"/>
    <property type="match status" value="1"/>
</dbReference>
<dbReference type="InterPro" id="IPR014001">
    <property type="entry name" value="Helicase_ATP-bd"/>
</dbReference>
<dbReference type="SMR" id="A0A7M7J1T1"/>
<dbReference type="Gene3D" id="3.40.50.300">
    <property type="entry name" value="P-loop containing nucleotide triphosphate hydrolases"/>
    <property type="match status" value="1"/>
</dbReference>
<comment type="similarity">
    <text evidence="1">Belongs to the helicase family. RecQ subfamily.</text>
</comment>
<dbReference type="GO" id="GO:0009378">
    <property type="term" value="F:four-way junction helicase activity"/>
    <property type="evidence" value="ECO:0007669"/>
    <property type="project" value="TreeGrafter"/>
</dbReference>
<dbReference type="Proteomes" id="UP000002358">
    <property type="component" value="Unassembled WGS sequence"/>
</dbReference>
<sequence>MGSLLKKMLKNVFDREEYQSALQKEACEVIYRESRDAVICTLSESEKVLCMQLPSAAKGGKFTVVVTPTREFAKSQVSYLKTKNIPAFYWNGCSSTKAKYFIKNEITSNSPKIKLLYLTYKQVLNSHVQFKLIQAKGNLSKFIIDEAQYLSPQNTEFRNPYIKLGILKKKFSEVPFVALTTGATEKVIDISLKNSYNSELMNFTNYFLLDHFLQVGEDIIQVLQLQSPLILDNRPVKEDFNEHEVIVLESDSEDSIEFIGEERCTTVREVCQHLKPSIKLFRVQEIAHSSKLLVGEECPSCHNTQEHFSDVLKEIEALVHDDSEDSVVYISDDSVESPLLFSD</sequence>
<dbReference type="RefSeq" id="XP_016842699.2">
    <property type="nucleotide sequence ID" value="XM_016987210.3"/>
</dbReference>
<dbReference type="KEGG" id="nvi:100679873"/>
<evidence type="ECO:0000259" key="5">
    <source>
        <dbReference type="PROSITE" id="PS51192"/>
    </source>
</evidence>
<proteinExistence type="inferred from homology"/>
<keyword evidence="2" id="KW-0238">DNA-binding</keyword>
<dbReference type="AlphaFoldDB" id="A0A7M7J1T1"/>
<dbReference type="GO" id="GO:0005524">
    <property type="term" value="F:ATP binding"/>
    <property type="evidence" value="ECO:0007669"/>
    <property type="project" value="InterPro"/>
</dbReference>
<reference evidence="6" key="1">
    <citation type="submission" date="2021-01" db="UniProtKB">
        <authorList>
            <consortium name="EnsemblMetazoa"/>
        </authorList>
    </citation>
    <scope>IDENTIFICATION</scope>
</reference>
<dbReference type="GO" id="GO:0005694">
    <property type="term" value="C:chromosome"/>
    <property type="evidence" value="ECO:0007669"/>
    <property type="project" value="TreeGrafter"/>
</dbReference>
<feature type="domain" description="Helicase ATP-binding" evidence="5">
    <location>
        <begin position="28"/>
        <end position="201"/>
    </location>
</feature>
<evidence type="ECO:0000313" key="7">
    <source>
        <dbReference type="Proteomes" id="UP000002358"/>
    </source>
</evidence>
<dbReference type="GO" id="GO:0000724">
    <property type="term" value="P:double-strand break repair via homologous recombination"/>
    <property type="evidence" value="ECO:0007669"/>
    <property type="project" value="TreeGrafter"/>
</dbReference>
<dbReference type="GO" id="GO:0005737">
    <property type="term" value="C:cytoplasm"/>
    <property type="evidence" value="ECO:0007669"/>
    <property type="project" value="TreeGrafter"/>
</dbReference>
<dbReference type="GO" id="GO:0005634">
    <property type="term" value="C:nucleus"/>
    <property type="evidence" value="ECO:0007669"/>
    <property type="project" value="TreeGrafter"/>
</dbReference>
<dbReference type="Pfam" id="PF00270">
    <property type="entry name" value="DEAD"/>
    <property type="match status" value="1"/>
</dbReference>
<dbReference type="InterPro" id="IPR027417">
    <property type="entry name" value="P-loop_NTPase"/>
</dbReference>
<dbReference type="InterPro" id="IPR011545">
    <property type="entry name" value="DEAD/DEAH_box_helicase_dom"/>
</dbReference>
<dbReference type="EnsemblMetazoa" id="XM_016987210">
    <property type="protein sequence ID" value="XP_016842699"/>
    <property type="gene ID" value="LOC100679873"/>
</dbReference>
<evidence type="ECO:0000313" key="6">
    <source>
        <dbReference type="EnsemblMetazoa" id="XP_016842699"/>
    </source>
</evidence>
<evidence type="ECO:0000256" key="4">
    <source>
        <dbReference type="ARBA" id="ARBA00023242"/>
    </source>
</evidence>
<evidence type="ECO:0000256" key="1">
    <source>
        <dbReference type="ARBA" id="ARBA00005446"/>
    </source>
</evidence>
<dbReference type="PANTHER" id="PTHR13710:SF153">
    <property type="entry name" value="RECQ-LIKE DNA HELICASE BLM"/>
    <property type="match status" value="1"/>
</dbReference>
<dbReference type="InParanoid" id="A0A7M7J1T1"/>
<dbReference type="GO" id="GO:0003677">
    <property type="term" value="F:DNA binding"/>
    <property type="evidence" value="ECO:0007669"/>
    <property type="project" value="UniProtKB-KW"/>
</dbReference>
<evidence type="ECO:0000256" key="2">
    <source>
        <dbReference type="ARBA" id="ARBA00023125"/>
    </source>
</evidence>
<keyword evidence="4" id="KW-0539">Nucleus</keyword>
<accession>A0A7M7J1T1</accession>
<dbReference type="GO" id="GO:0043138">
    <property type="term" value="F:3'-5' DNA helicase activity"/>
    <property type="evidence" value="ECO:0007669"/>
    <property type="project" value="TreeGrafter"/>
</dbReference>
<dbReference type="EnsemblMetazoa" id="XM_016987211">
    <property type="protein sequence ID" value="XP_016842700"/>
    <property type="gene ID" value="LOC100679873"/>
</dbReference>
<dbReference type="RefSeq" id="XP_016842700.2">
    <property type="nucleotide sequence ID" value="XM_016987211.3"/>
</dbReference>
<evidence type="ECO:0000256" key="3">
    <source>
        <dbReference type="ARBA" id="ARBA00023235"/>
    </source>
</evidence>
<keyword evidence="3" id="KW-0413">Isomerase</keyword>
<name>A0A7M7J1T1_NASVI</name>
<dbReference type="GeneID" id="100679873"/>